<evidence type="ECO:0000256" key="1">
    <source>
        <dbReference type="ARBA" id="ARBA00022723"/>
    </source>
</evidence>
<dbReference type="OrthoDB" id="5876363at2759"/>
<feature type="compositionally biased region" description="Polar residues" evidence="5">
    <location>
        <begin position="41"/>
        <end position="52"/>
    </location>
</feature>
<evidence type="ECO:0000256" key="2">
    <source>
        <dbReference type="ARBA" id="ARBA00022771"/>
    </source>
</evidence>
<reference evidence="7 8" key="1">
    <citation type="journal article" date="2011" name="PLoS Pathog.">
        <title>Endophytic Life Strategies Decoded by Genome and Transcriptome Analyses of the Mutualistic Root Symbiont Piriformospora indica.</title>
        <authorList>
            <person name="Zuccaro A."/>
            <person name="Lahrmann U."/>
            <person name="Guldener U."/>
            <person name="Langen G."/>
            <person name="Pfiffi S."/>
            <person name="Biedenkopf D."/>
            <person name="Wong P."/>
            <person name="Samans B."/>
            <person name="Grimm C."/>
            <person name="Basiewicz M."/>
            <person name="Murat C."/>
            <person name="Martin F."/>
            <person name="Kogel K.H."/>
        </authorList>
    </citation>
    <scope>NUCLEOTIDE SEQUENCE [LARGE SCALE GENOMIC DNA]</scope>
    <source>
        <strain evidence="7 8">DSM 11827</strain>
    </source>
</reference>
<feature type="compositionally biased region" description="Basic and acidic residues" evidence="5">
    <location>
        <begin position="654"/>
        <end position="673"/>
    </location>
</feature>
<dbReference type="GO" id="GO:0032221">
    <property type="term" value="C:Rpd3S complex"/>
    <property type="evidence" value="ECO:0007669"/>
    <property type="project" value="TreeGrafter"/>
</dbReference>
<dbReference type="AlphaFoldDB" id="G4TDS8"/>
<dbReference type="InterPro" id="IPR019786">
    <property type="entry name" value="Zinc_finger_PHD-type_CS"/>
</dbReference>
<organism evidence="7 8">
    <name type="scientific">Serendipita indica (strain DSM 11827)</name>
    <name type="common">Root endophyte fungus</name>
    <name type="synonym">Piriformospora indica</name>
    <dbReference type="NCBI Taxonomy" id="1109443"/>
    <lineage>
        <taxon>Eukaryota</taxon>
        <taxon>Fungi</taxon>
        <taxon>Dikarya</taxon>
        <taxon>Basidiomycota</taxon>
        <taxon>Agaricomycotina</taxon>
        <taxon>Agaricomycetes</taxon>
        <taxon>Sebacinales</taxon>
        <taxon>Serendipitaceae</taxon>
        <taxon>Serendipita</taxon>
    </lineage>
</organism>
<feature type="region of interest" description="Disordered" evidence="5">
    <location>
        <begin position="620"/>
        <end position="900"/>
    </location>
</feature>
<feature type="compositionally biased region" description="Polar residues" evidence="5">
    <location>
        <begin position="59"/>
        <end position="71"/>
    </location>
</feature>
<feature type="compositionally biased region" description="Polar residues" evidence="5">
    <location>
        <begin position="790"/>
        <end position="801"/>
    </location>
</feature>
<feature type="compositionally biased region" description="Low complexity" evidence="5">
    <location>
        <begin position="693"/>
        <end position="702"/>
    </location>
</feature>
<sequence>MLILRSPLFRATRRYKTAGYVLSPLAARPPTRSSGRTTTPNNATLPPSISQEASKENGPATTASTRASRQVSPLGGQAPTMSGPDASTIRRSGRKVKLTLSESISGPQDVGTAPVLPSIAPSTTPEGQAALPVSEERSSSVFNQNKELYGTDGVSAVRYKGKNKTSEDGGMAGEGGVEYQQMSDACASCVTTVYSHPSMSNLPVSASDREGGGSLVYCDSCPRSFHLLCLNPPIDGLSGKEEIPEGGWYCQECSAEHDYLDTGRMPSPSPQFGTELFGPLLARLKTKNPSEFQLPEEIRHYYKNVVTGPRGGYIDGRKWKLAKGNKQLLFEDRDLYKTRDRNNRPVLCFRCGGSAVRSAISGDVQMQSLAPPSPTSLKQEMMEESLATALAQPADNPLDSLSAAALAILQEPVTPVVEQSEHSLSQASIAPTNMEESGTQPTKAKATGKRKREVSPPSGMGLVSDNNSQNGPRTRRRTENHGLSVRPPVYDLTDGGRPILSCDYCPLHWHMDCLDPPMTAVPARERKWMCPNHIEHIFAIKPRIPKHPPTEPVDVSEAGYRNSGLINIISDDAPPPPPPPRKRKHTVKMGKIEDMWVGAKRYRVPEAVVTLNFWRKVRDPNAPLRRSGTRSSMDVDGSDESSSSSLTELSSSDGEGKKSGQSDKEKMPRETRPRASRGRGMGRGGGRGRGRGRASSPRVPSRQLPKRGVKKEEPTEEVQRSSPSTAEGDAVLDVRAISPQALQEFDPHQAPSPSKPATVNSKGGLTLRIPKPADSPLRQGRAQRHPSDGPTASQQQLNGISMNGDIFISPEPSVAPSSKPASMRGRRSLGPGTSTRTGLRSSRGPLPMAGGPFMANDTDDSSNLHAAAESPAASRSQSPAFPIHPSLNGGDKEMITEPEY</sequence>
<feature type="region of interest" description="Disordered" evidence="5">
    <location>
        <begin position="418"/>
        <end position="489"/>
    </location>
</feature>
<dbReference type="SUPFAM" id="SSF57903">
    <property type="entry name" value="FYVE/PHD zinc finger"/>
    <property type="match status" value="2"/>
</dbReference>
<dbReference type="InterPro" id="IPR011011">
    <property type="entry name" value="Znf_FYVE_PHD"/>
</dbReference>
<dbReference type="GO" id="GO:0006357">
    <property type="term" value="P:regulation of transcription by RNA polymerase II"/>
    <property type="evidence" value="ECO:0007669"/>
    <property type="project" value="TreeGrafter"/>
</dbReference>
<feature type="region of interest" description="Disordered" evidence="5">
    <location>
        <begin position="120"/>
        <end position="139"/>
    </location>
</feature>
<gene>
    <name evidence="7" type="ORF">PIIN_03371</name>
</gene>
<dbReference type="InterPro" id="IPR013083">
    <property type="entry name" value="Znf_RING/FYVE/PHD"/>
</dbReference>
<feature type="compositionally biased region" description="Basic and acidic residues" evidence="5">
    <location>
        <begin position="890"/>
        <end position="900"/>
    </location>
</feature>
<evidence type="ECO:0000259" key="6">
    <source>
        <dbReference type="PROSITE" id="PS50016"/>
    </source>
</evidence>
<dbReference type="EMBL" id="CAFZ01000056">
    <property type="protein sequence ID" value="CCA69471.1"/>
    <property type="molecule type" value="Genomic_DNA"/>
</dbReference>
<evidence type="ECO:0000313" key="8">
    <source>
        <dbReference type="Proteomes" id="UP000007148"/>
    </source>
</evidence>
<dbReference type="PROSITE" id="PS50016">
    <property type="entry name" value="ZF_PHD_2"/>
    <property type="match status" value="1"/>
</dbReference>
<evidence type="ECO:0000313" key="7">
    <source>
        <dbReference type="EMBL" id="CCA69471.1"/>
    </source>
</evidence>
<dbReference type="FunCoup" id="G4TDS8">
    <property type="interactions" value="26"/>
</dbReference>
<dbReference type="HOGENOM" id="CLU_321855_0_0_1"/>
<dbReference type="Pfam" id="PF00628">
    <property type="entry name" value="PHD"/>
    <property type="match status" value="2"/>
</dbReference>
<comment type="caution">
    <text evidence="7">The sequence shown here is derived from an EMBL/GenBank/DDBJ whole genome shotgun (WGS) entry which is preliminary data.</text>
</comment>
<dbReference type="CDD" id="cd15534">
    <property type="entry name" value="PHD2_PHF12_Rco1"/>
    <property type="match status" value="1"/>
</dbReference>
<dbReference type="PANTHER" id="PTHR47636:SF1">
    <property type="entry name" value="TRANSCRIPTIONAL REGULATORY PROTEIN RCO1"/>
    <property type="match status" value="1"/>
</dbReference>
<evidence type="ECO:0000256" key="3">
    <source>
        <dbReference type="ARBA" id="ARBA00022833"/>
    </source>
</evidence>
<dbReference type="eggNOG" id="KOG4299">
    <property type="taxonomic scope" value="Eukaryota"/>
</dbReference>
<name>G4TDS8_SERID</name>
<dbReference type="PANTHER" id="PTHR47636">
    <property type="entry name" value="TRANSCRIPTIONAL REGULATORY PROTEIN RCO1"/>
    <property type="match status" value="1"/>
</dbReference>
<evidence type="ECO:0000256" key="4">
    <source>
        <dbReference type="PROSITE-ProRule" id="PRU00146"/>
    </source>
</evidence>
<evidence type="ECO:0000256" key="5">
    <source>
        <dbReference type="SAM" id="MobiDB-lite"/>
    </source>
</evidence>
<dbReference type="InterPro" id="IPR019787">
    <property type="entry name" value="Znf_PHD-finger"/>
</dbReference>
<protein>
    <recommendedName>
        <fullName evidence="6">PHD-type domain-containing protein</fullName>
    </recommendedName>
</protein>
<feature type="compositionally biased region" description="Polar residues" evidence="5">
    <location>
        <begin position="751"/>
        <end position="763"/>
    </location>
</feature>
<feature type="region of interest" description="Disordered" evidence="5">
    <location>
        <begin position="25"/>
        <end position="93"/>
    </location>
</feature>
<feature type="region of interest" description="Disordered" evidence="5">
    <location>
        <begin position="566"/>
        <end position="587"/>
    </location>
</feature>
<feature type="compositionally biased region" description="Basic and acidic residues" evidence="5">
    <location>
        <begin position="710"/>
        <end position="719"/>
    </location>
</feature>
<dbReference type="SMART" id="SM00249">
    <property type="entry name" value="PHD"/>
    <property type="match status" value="2"/>
</dbReference>
<feature type="compositionally biased region" description="Polar residues" evidence="5">
    <location>
        <begin position="831"/>
        <end position="840"/>
    </location>
</feature>
<feature type="domain" description="PHD-type" evidence="6">
    <location>
        <begin position="183"/>
        <end position="256"/>
    </location>
</feature>
<dbReference type="Gene3D" id="3.30.40.10">
    <property type="entry name" value="Zinc/RING finger domain, C3HC4 (zinc finger)"/>
    <property type="match status" value="2"/>
</dbReference>
<dbReference type="STRING" id="1109443.G4TDS8"/>
<keyword evidence="2 4" id="KW-0863">Zinc-finger</keyword>
<accession>G4TDS8</accession>
<dbReference type="InterPro" id="IPR052819">
    <property type="entry name" value="Chromatin_regulatory_protein"/>
</dbReference>
<keyword evidence="3" id="KW-0862">Zinc</keyword>
<dbReference type="InterPro" id="IPR001965">
    <property type="entry name" value="Znf_PHD"/>
</dbReference>
<feature type="compositionally biased region" description="Low complexity" evidence="5">
    <location>
        <begin position="28"/>
        <end position="40"/>
    </location>
</feature>
<feature type="compositionally biased region" description="Low complexity" evidence="5">
    <location>
        <begin position="631"/>
        <end position="653"/>
    </location>
</feature>
<dbReference type="PROSITE" id="PS01359">
    <property type="entry name" value="ZF_PHD_1"/>
    <property type="match status" value="1"/>
</dbReference>
<dbReference type="InParanoid" id="G4TDS8"/>
<keyword evidence="8" id="KW-1185">Reference proteome</keyword>
<dbReference type="Proteomes" id="UP000007148">
    <property type="component" value="Unassembled WGS sequence"/>
</dbReference>
<dbReference type="GO" id="GO:0008270">
    <property type="term" value="F:zinc ion binding"/>
    <property type="evidence" value="ECO:0007669"/>
    <property type="project" value="UniProtKB-KW"/>
</dbReference>
<feature type="compositionally biased region" description="Polar residues" evidence="5">
    <location>
        <begin position="422"/>
        <end position="442"/>
    </location>
</feature>
<keyword evidence="1" id="KW-0479">Metal-binding</keyword>
<proteinExistence type="predicted"/>